<keyword evidence="3" id="KW-1185">Reference proteome</keyword>
<sequence>MQFDCCNVVKQNKYQEYLKLKGRVDGLQRSQRNLLGEDLGNLDTKELDQLENQLDSSLKQIRCRKLPGRDVEPETSAFTHFMILHLAELAISHTHVVHAQTVAHMLDIQLEETTVAIRSPWKVGQQRVPYSCQPAQPDDFVDPLQYSSSLQIGYDPVETDQVTLTNTSQNVNGFIPGWMQ</sequence>
<evidence type="ECO:0000313" key="3">
    <source>
        <dbReference type="Proteomes" id="UP001314170"/>
    </source>
</evidence>
<protein>
    <recommendedName>
        <fullName evidence="1">K-box domain-containing protein</fullName>
    </recommendedName>
</protein>
<gene>
    <name evidence="2" type="ORF">DCAF_LOCUS3936</name>
</gene>
<organism evidence="2 3">
    <name type="scientific">Dovyalis caffra</name>
    <dbReference type="NCBI Taxonomy" id="77055"/>
    <lineage>
        <taxon>Eukaryota</taxon>
        <taxon>Viridiplantae</taxon>
        <taxon>Streptophyta</taxon>
        <taxon>Embryophyta</taxon>
        <taxon>Tracheophyta</taxon>
        <taxon>Spermatophyta</taxon>
        <taxon>Magnoliopsida</taxon>
        <taxon>eudicotyledons</taxon>
        <taxon>Gunneridae</taxon>
        <taxon>Pentapetalae</taxon>
        <taxon>rosids</taxon>
        <taxon>fabids</taxon>
        <taxon>Malpighiales</taxon>
        <taxon>Salicaceae</taxon>
        <taxon>Flacourtieae</taxon>
        <taxon>Dovyalis</taxon>
    </lineage>
</organism>
<proteinExistence type="predicted"/>
<dbReference type="PROSITE" id="PS51297">
    <property type="entry name" value="K_BOX"/>
    <property type="match status" value="1"/>
</dbReference>
<dbReference type="AlphaFoldDB" id="A0AAV1QWQ3"/>
<reference evidence="2 3" key="1">
    <citation type="submission" date="2024-01" db="EMBL/GenBank/DDBJ databases">
        <authorList>
            <person name="Waweru B."/>
        </authorList>
    </citation>
    <scope>NUCLEOTIDE SEQUENCE [LARGE SCALE GENOMIC DNA]</scope>
</reference>
<name>A0AAV1QWQ3_9ROSI</name>
<dbReference type="EMBL" id="CAWUPB010000851">
    <property type="protein sequence ID" value="CAK7326237.1"/>
    <property type="molecule type" value="Genomic_DNA"/>
</dbReference>
<comment type="caution">
    <text evidence="2">The sequence shown here is derived from an EMBL/GenBank/DDBJ whole genome shotgun (WGS) entry which is preliminary data.</text>
</comment>
<dbReference type="InterPro" id="IPR002487">
    <property type="entry name" value="TF_Kbox"/>
</dbReference>
<evidence type="ECO:0000313" key="2">
    <source>
        <dbReference type="EMBL" id="CAK7326237.1"/>
    </source>
</evidence>
<dbReference type="GO" id="GO:0005634">
    <property type="term" value="C:nucleus"/>
    <property type="evidence" value="ECO:0007669"/>
    <property type="project" value="InterPro"/>
</dbReference>
<dbReference type="Proteomes" id="UP001314170">
    <property type="component" value="Unassembled WGS sequence"/>
</dbReference>
<feature type="domain" description="K-box" evidence="1">
    <location>
        <begin position="10"/>
        <end position="129"/>
    </location>
</feature>
<evidence type="ECO:0000259" key="1">
    <source>
        <dbReference type="PROSITE" id="PS51297"/>
    </source>
</evidence>
<accession>A0AAV1QWQ3</accession>
<dbReference type="Pfam" id="PF01486">
    <property type="entry name" value="K-box"/>
    <property type="match status" value="1"/>
</dbReference>
<dbReference type="GO" id="GO:0003700">
    <property type="term" value="F:DNA-binding transcription factor activity"/>
    <property type="evidence" value="ECO:0007669"/>
    <property type="project" value="InterPro"/>
</dbReference>